<reference evidence="3" key="1">
    <citation type="submission" date="2022-12" db="EMBL/GenBank/DDBJ databases">
        <title>Chromosome-level genome assembly of the bean flower thrips Megalurothrips usitatus.</title>
        <authorList>
            <person name="Ma L."/>
            <person name="Liu Q."/>
            <person name="Li H."/>
            <person name="Cai W."/>
        </authorList>
    </citation>
    <scope>NUCLEOTIDE SEQUENCE</scope>
    <source>
        <strain evidence="3">Cailab_2022a</strain>
    </source>
</reference>
<dbReference type="PANTHER" id="PTHR43775">
    <property type="entry name" value="FATTY ACID SYNTHASE"/>
    <property type="match status" value="1"/>
</dbReference>
<feature type="domain" description="Ketosynthase family 3 (KS3)" evidence="2">
    <location>
        <begin position="2"/>
        <end position="423"/>
    </location>
</feature>
<dbReference type="SMART" id="SM00825">
    <property type="entry name" value="PKS_KS"/>
    <property type="match status" value="1"/>
</dbReference>
<comment type="caution">
    <text evidence="3">The sequence shown here is derived from an EMBL/GenBank/DDBJ whole genome shotgun (WGS) entry which is preliminary data.</text>
</comment>
<gene>
    <name evidence="3" type="ORF">ONE63_005968</name>
</gene>
<dbReference type="EMBL" id="JAPTSV010000003">
    <property type="protein sequence ID" value="KAJ1529160.1"/>
    <property type="molecule type" value="Genomic_DNA"/>
</dbReference>
<dbReference type="InterPro" id="IPR014043">
    <property type="entry name" value="Acyl_transferase_dom"/>
</dbReference>
<name>A0AAV7XSZ8_9NEOP</name>
<dbReference type="AlphaFoldDB" id="A0AAV7XSZ8"/>
<evidence type="ECO:0000313" key="3">
    <source>
        <dbReference type="EMBL" id="KAJ1529160.1"/>
    </source>
</evidence>
<dbReference type="CDD" id="cd00833">
    <property type="entry name" value="PKS"/>
    <property type="match status" value="1"/>
</dbReference>
<dbReference type="SUPFAM" id="SSF52151">
    <property type="entry name" value="FabD/lysophospholipase-like"/>
    <property type="match status" value="1"/>
</dbReference>
<feature type="region of interest" description="Disordered" evidence="1">
    <location>
        <begin position="34"/>
        <end position="68"/>
    </location>
</feature>
<keyword evidence="4" id="KW-1185">Reference proteome</keyword>
<dbReference type="SMART" id="SM00827">
    <property type="entry name" value="PKS_AT"/>
    <property type="match status" value="1"/>
</dbReference>
<dbReference type="InterPro" id="IPR014031">
    <property type="entry name" value="Ketoacyl_synth_C"/>
</dbReference>
<dbReference type="InterPro" id="IPR016035">
    <property type="entry name" value="Acyl_Trfase/lysoPLipase"/>
</dbReference>
<proteinExistence type="predicted"/>
<dbReference type="InterPro" id="IPR050091">
    <property type="entry name" value="PKS_NRPS_Biosynth_Enz"/>
</dbReference>
<accession>A0AAV7XSZ8</accession>
<protein>
    <recommendedName>
        <fullName evidence="2">Ketosynthase family 3 (KS3) domain-containing protein</fullName>
    </recommendedName>
</protein>
<dbReference type="Pfam" id="PF00698">
    <property type="entry name" value="Acyl_transf_1"/>
    <property type="match status" value="1"/>
</dbReference>
<dbReference type="InterPro" id="IPR016039">
    <property type="entry name" value="Thiolase-like"/>
</dbReference>
<dbReference type="Proteomes" id="UP001075354">
    <property type="component" value="Chromosome 3"/>
</dbReference>
<dbReference type="Gene3D" id="3.40.366.10">
    <property type="entry name" value="Malonyl-Coenzyme A Acyl Carrier Protein, domain 2"/>
    <property type="match status" value="1"/>
</dbReference>
<dbReference type="InterPro" id="IPR020841">
    <property type="entry name" value="PKS_Beta-ketoAc_synthase_dom"/>
</dbReference>
<dbReference type="InterPro" id="IPR014030">
    <property type="entry name" value="Ketoacyl_synth_N"/>
</dbReference>
<dbReference type="InterPro" id="IPR032821">
    <property type="entry name" value="PKS_assoc"/>
</dbReference>
<evidence type="ECO:0000256" key="1">
    <source>
        <dbReference type="SAM" id="MobiDB-lite"/>
    </source>
</evidence>
<dbReference type="Gene3D" id="3.40.47.10">
    <property type="match status" value="1"/>
</dbReference>
<dbReference type="Gene3D" id="3.30.70.3290">
    <property type="match status" value="1"/>
</dbReference>
<dbReference type="PROSITE" id="PS52004">
    <property type="entry name" value="KS3_2"/>
    <property type="match status" value="1"/>
</dbReference>
<dbReference type="Pfam" id="PF00109">
    <property type="entry name" value="ketoacyl-synt"/>
    <property type="match status" value="1"/>
</dbReference>
<sequence>MKDEVVISGVGGHFPECDSLQELREKLLRNDHLISDPSGDLQPRYTGGAGSSLEPGSEAPGLDKENLRSGKMRYGDKFDNTFFGMHSRLAAATDSITRHVLETTLEAVIDAGYSPKDLHGSNTAVFMGYHCSESESNFIRESADGFGIMGLNAAMTANRVSYWLDLKGTSFTHNTQLVSGMQGLDMAFRALSKGECDRALVGAASLSYLAELATHYDDLGWLSTSGSCKPFDAAADGGVRSEAVVVMLLERRSTAQRVYAEVVHASSAMCAELSRAELPCLERRVLAHQLNAFYSECGVNPDHIEYLEADGWGVRSVDEAEIGALDDAIASRRTRPLLIGSVKGNIGQVEAASGLAAVCKVLVAMESGTIPATINHVDPSSQLAGVRHGRIQVVTENTPLVHGYVAVNNLGVGGILGHVLLRPNPRAKLPLADATAAAADSPIPKLLLMSGRTPEGLEVVIGTAEQSASDSEYVHLVHRAFSSHIFGHMYRGYSLVPKADEQVKAPTKFYTGQTRPIWFVYSGMGSQWPGMGADLMRIPVFAAAVERCHNALLPLGLDLKHIITTKDPKIYDNILHSFVGIAAVQVGLTDVLHAVGIEPYGIIGHSVGELGCAYADGCITAEQMMLAAHARGQASNETELVPGMMAAVGMGYKDIKDMVPEAIEVACHNSATSCTLSGPTADLDAFVAELKAKGIFARTVNVSNIAYHSRYIKPAAPRLLQLLQGVLKEPRARSPRWISTSVRPATKKGPDTTRASAEYFTNNLLSSVYFEEGTDQMDKDALAIEIAPHGLLQAILKRSLSQDAVNVAMTKRDMPGATMVLDALGKMYMEGLNPQVAALYPSVETPVCRGTATLAPLATWDHRDSWPVAFLKAPPESGPRTELHLPLSLTTDEFAHLSDCKWNGHSLLTPGTILSVVVPEDGECCEVPHPPPPLTTPV</sequence>
<dbReference type="Pfam" id="PF16197">
    <property type="entry name" value="KAsynt_C_assoc"/>
    <property type="match status" value="1"/>
</dbReference>
<dbReference type="SUPFAM" id="SSF53901">
    <property type="entry name" value="Thiolase-like"/>
    <property type="match status" value="2"/>
</dbReference>
<dbReference type="GO" id="GO:0006633">
    <property type="term" value="P:fatty acid biosynthetic process"/>
    <property type="evidence" value="ECO:0007669"/>
    <property type="project" value="TreeGrafter"/>
</dbReference>
<dbReference type="SUPFAM" id="SSF55048">
    <property type="entry name" value="Probable ACP-binding domain of malonyl-CoA ACP transacylase"/>
    <property type="match status" value="1"/>
</dbReference>
<evidence type="ECO:0000313" key="4">
    <source>
        <dbReference type="Proteomes" id="UP001075354"/>
    </source>
</evidence>
<evidence type="ECO:0000259" key="2">
    <source>
        <dbReference type="PROSITE" id="PS52004"/>
    </source>
</evidence>
<organism evidence="3 4">
    <name type="scientific">Megalurothrips usitatus</name>
    <name type="common">bean blossom thrips</name>
    <dbReference type="NCBI Taxonomy" id="439358"/>
    <lineage>
        <taxon>Eukaryota</taxon>
        <taxon>Metazoa</taxon>
        <taxon>Ecdysozoa</taxon>
        <taxon>Arthropoda</taxon>
        <taxon>Hexapoda</taxon>
        <taxon>Insecta</taxon>
        <taxon>Pterygota</taxon>
        <taxon>Neoptera</taxon>
        <taxon>Paraneoptera</taxon>
        <taxon>Thysanoptera</taxon>
        <taxon>Terebrantia</taxon>
        <taxon>Thripoidea</taxon>
        <taxon>Thripidae</taxon>
        <taxon>Megalurothrips</taxon>
    </lineage>
</organism>
<dbReference type="InterPro" id="IPR016036">
    <property type="entry name" value="Malonyl_transacylase_ACP-bd"/>
</dbReference>
<dbReference type="InterPro" id="IPR001227">
    <property type="entry name" value="Ac_transferase_dom_sf"/>
</dbReference>
<dbReference type="PANTHER" id="PTHR43775:SF23">
    <property type="entry name" value="FATTY ACID SYNTHASE 3"/>
    <property type="match status" value="1"/>
</dbReference>
<dbReference type="Pfam" id="PF02801">
    <property type="entry name" value="Ketoacyl-synt_C"/>
    <property type="match status" value="1"/>
</dbReference>
<dbReference type="GO" id="GO:0004312">
    <property type="term" value="F:fatty acid synthase activity"/>
    <property type="evidence" value="ECO:0007669"/>
    <property type="project" value="TreeGrafter"/>
</dbReference>